<dbReference type="AlphaFoldDB" id="F0X595"/>
<dbReference type="Proteomes" id="UP000593906">
    <property type="component" value="Chromosome 4"/>
</dbReference>
<name>F0X595_CRYPV</name>
<dbReference type="VEuPathDB" id="CryptoDB:CPATCC_0018950"/>
<feature type="compositionally biased region" description="Low complexity" evidence="1">
    <location>
        <begin position="145"/>
        <end position="164"/>
    </location>
</feature>
<accession>F0X595</accession>
<evidence type="ECO:0000313" key="4">
    <source>
        <dbReference type="Proteomes" id="UP000593906"/>
    </source>
</evidence>
<evidence type="ECO:0000313" key="2">
    <source>
        <dbReference type="EMBL" id="BAJ77766.1"/>
    </source>
</evidence>
<reference evidence="2" key="1">
    <citation type="submission" date="2011-02" db="EMBL/GenBank/DDBJ databases">
        <title>Construction and analysis of full-length cDNA library of Cryptosporidium parvum.</title>
        <authorList>
            <person name="Yamagishi J."/>
            <person name="Wakaguri H."/>
            <person name="Sugano S."/>
            <person name="Kawano S."/>
            <person name="Fujisaki K."/>
            <person name="Sugimoto C."/>
            <person name="Watanabe J."/>
            <person name="Suzuki Y."/>
            <person name="Kimata I."/>
            <person name="Xuan X."/>
        </authorList>
    </citation>
    <scope>NUCLEOTIDE SEQUENCE</scope>
    <source>
        <strain evidence="2">HNJ-1</strain>
    </source>
</reference>
<gene>
    <name evidence="2" type="primary">cgd4_3640</name>
    <name evidence="3" type="ORF">CPATCC_001672</name>
</gene>
<proteinExistence type="evidence at transcript level"/>
<dbReference type="VEuPathDB" id="CryptoDB:cgd4_3640"/>
<organism evidence="2">
    <name type="scientific">Cryptosporidium parvum</name>
    <dbReference type="NCBI Taxonomy" id="5807"/>
    <lineage>
        <taxon>Eukaryota</taxon>
        <taxon>Sar</taxon>
        <taxon>Alveolata</taxon>
        <taxon>Apicomplexa</taxon>
        <taxon>Conoidasida</taxon>
        <taxon>Coccidia</taxon>
        <taxon>Eucoccidiorida</taxon>
        <taxon>Eimeriorina</taxon>
        <taxon>Cryptosporidiidae</taxon>
        <taxon>Cryptosporidium</taxon>
    </lineage>
</organism>
<protein>
    <submittedName>
        <fullName evidence="2">Cgd4_3640 protein</fullName>
    </submittedName>
</protein>
<evidence type="ECO:0000256" key="1">
    <source>
        <dbReference type="SAM" id="MobiDB-lite"/>
    </source>
</evidence>
<dbReference type="EMBL" id="CP044419">
    <property type="protein sequence ID" value="QOY42072.1"/>
    <property type="molecule type" value="Genomic_DNA"/>
</dbReference>
<reference evidence="3 4" key="2">
    <citation type="submission" date="2019-09" db="EMBL/GenBank/DDBJ databases">
        <title>Consistent, comparative and evidence-based genome assembly and annotation for Cryptosporidium parvum, C. hominis and C. tyzzeri.</title>
        <authorList>
            <person name="Baptista R.P."/>
            <person name="Li Y."/>
            <person name="Sateriale A."/>
            <person name="Ansell B."/>
            <person name="Jex A."/>
            <person name="Sanders M."/>
            <person name="Brooks K."/>
            <person name="Tracey A."/>
            <person name="Berriman M."/>
            <person name="Striepen B."/>
            <person name="Cotton J.A."/>
            <person name="Kissinger J.C."/>
        </authorList>
    </citation>
    <scope>NUCLEOTIDE SEQUENCE [LARGE SCALE GENOMIC DNA]</scope>
    <source>
        <strain evidence="3 4">IOWA-ATCC</strain>
    </source>
</reference>
<sequence>MNLKVISVCLAQLKEIEGQSDPVGMANYKQFKRLMQSVNAVNKANENFLKFIIKLETEMSIASSLISELGILLLKCIESILLESTKLSEIHHFIKNLKLMNKMIRNITRHVQSVFNKYCQERSLRTLEESILGLKSQLSKKQKTKSQSSTHSSVTSTSTSTPRSRPTRPKAYMAQTLSSKTKGREKYSK</sequence>
<dbReference type="EMBL" id="FX115663">
    <property type="protein sequence ID" value="BAJ77766.1"/>
    <property type="molecule type" value="mRNA"/>
</dbReference>
<evidence type="ECO:0000313" key="3">
    <source>
        <dbReference type="EMBL" id="QOY42072.1"/>
    </source>
</evidence>
<feature type="region of interest" description="Disordered" evidence="1">
    <location>
        <begin position="139"/>
        <end position="189"/>
    </location>
</feature>